<dbReference type="NCBIfam" id="TIGR01120">
    <property type="entry name" value="rpiB"/>
    <property type="match status" value="1"/>
</dbReference>
<dbReference type="NCBIfam" id="NF004051">
    <property type="entry name" value="PRK05571.1"/>
    <property type="match status" value="1"/>
</dbReference>
<dbReference type="Pfam" id="PF02502">
    <property type="entry name" value="LacAB_rpiB"/>
    <property type="match status" value="1"/>
</dbReference>
<feature type="non-terminal residue" evidence="2">
    <location>
        <position position="1"/>
    </location>
</feature>
<organism evidence="2">
    <name type="scientific">hydrothermal vent metagenome</name>
    <dbReference type="NCBI Taxonomy" id="652676"/>
    <lineage>
        <taxon>unclassified sequences</taxon>
        <taxon>metagenomes</taxon>
        <taxon>ecological metagenomes</taxon>
    </lineage>
</organism>
<dbReference type="Gene3D" id="3.40.1400.10">
    <property type="entry name" value="Sugar-phosphate isomerase, RpiB/LacA/LacB"/>
    <property type="match status" value="1"/>
</dbReference>
<protein>
    <submittedName>
        <fullName evidence="2">Ribose 5-phosphate isomerase B</fullName>
        <ecNumber evidence="2">5.3.1.6</ecNumber>
    </submittedName>
</protein>
<dbReference type="GO" id="GO:0019316">
    <property type="term" value="P:D-allose catabolic process"/>
    <property type="evidence" value="ECO:0007669"/>
    <property type="project" value="TreeGrafter"/>
</dbReference>
<dbReference type="EC" id="5.3.1.6" evidence="2"/>
<dbReference type="InterPro" id="IPR036569">
    <property type="entry name" value="RpiB_LacA_LacB_sf"/>
</dbReference>
<dbReference type="GO" id="GO:0004751">
    <property type="term" value="F:ribose-5-phosphate isomerase activity"/>
    <property type="evidence" value="ECO:0007669"/>
    <property type="project" value="UniProtKB-EC"/>
</dbReference>
<dbReference type="GO" id="GO:0009052">
    <property type="term" value="P:pentose-phosphate shunt, non-oxidative branch"/>
    <property type="evidence" value="ECO:0007669"/>
    <property type="project" value="TreeGrafter"/>
</dbReference>
<reference evidence="2" key="1">
    <citation type="submission" date="2018-06" db="EMBL/GenBank/DDBJ databases">
        <authorList>
            <person name="Zhirakovskaya E."/>
        </authorList>
    </citation>
    <scope>NUCLEOTIDE SEQUENCE</scope>
</reference>
<evidence type="ECO:0000256" key="1">
    <source>
        <dbReference type="ARBA" id="ARBA00023235"/>
    </source>
</evidence>
<dbReference type="PANTHER" id="PTHR30345">
    <property type="entry name" value="RIBOSE-5-PHOSPHATE ISOMERASE B"/>
    <property type="match status" value="1"/>
</dbReference>
<dbReference type="PANTHER" id="PTHR30345:SF0">
    <property type="entry name" value="DNA DAMAGE-REPAIR_TOLERATION PROTEIN DRT102"/>
    <property type="match status" value="1"/>
</dbReference>
<proteinExistence type="predicted"/>
<gene>
    <name evidence="2" type="ORF">MNBD_ACTINO01-306</name>
</gene>
<dbReference type="NCBIfam" id="TIGR00689">
    <property type="entry name" value="rpiB_lacA_lacB"/>
    <property type="match status" value="1"/>
</dbReference>
<name>A0A3B0RUD8_9ZZZZ</name>
<dbReference type="AlphaFoldDB" id="A0A3B0RUD8"/>
<dbReference type="InterPro" id="IPR003500">
    <property type="entry name" value="RpiB_LacA_LacB"/>
</dbReference>
<dbReference type="InterPro" id="IPR004785">
    <property type="entry name" value="RpiB"/>
</dbReference>
<keyword evidence="1 2" id="KW-0413">Isomerase</keyword>
<dbReference type="EMBL" id="UOEI01000138">
    <property type="protein sequence ID" value="VAV95082.1"/>
    <property type="molecule type" value="Genomic_DNA"/>
</dbReference>
<dbReference type="SUPFAM" id="SSF89623">
    <property type="entry name" value="Ribose/Galactose isomerase RpiB/AlsB"/>
    <property type="match status" value="1"/>
</dbReference>
<sequence length="194" mass="20349">HDVRAMVRRIVNGLFDDDSAAVPGVAPKDGAEESADVRDLEVRVIAIGGDHGGFALKERLAFRLKEQGYTVTDCGTDSTDAVDYPDIAASVARKVAGGHADVGIVIDGAGIGSAMAANKIPGVRAALCYDLSTAHNAREHNHANVLTLGAGLIGDALAWQITQEFISTPYGGGRHARRVAKINDLERPLAENQA</sequence>
<evidence type="ECO:0000313" key="2">
    <source>
        <dbReference type="EMBL" id="VAV95082.1"/>
    </source>
</evidence>
<accession>A0A3B0RUD8</accession>